<feature type="compositionally biased region" description="Basic and acidic residues" evidence="1">
    <location>
        <begin position="723"/>
        <end position="732"/>
    </location>
</feature>
<dbReference type="Proteomes" id="UP001556367">
    <property type="component" value="Unassembled WGS sequence"/>
</dbReference>
<protein>
    <submittedName>
        <fullName evidence="2">Uncharacterized protein</fullName>
    </submittedName>
</protein>
<reference evidence="3" key="1">
    <citation type="submission" date="2024-06" db="EMBL/GenBank/DDBJ databases">
        <title>Multi-omics analyses provide insights into the biosynthesis of the anticancer antibiotic pleurotin in Hohenbuehelia grisea.</title>
        <authorList>
            <person name="Weaver J.A."/>
            <person name="Alberti F."/>
        </authorList>
    </citation>
    <scope>NUCLEOTIDE SEQUENCE [LARGE SCALE GENOMIC DNA]</scope>
    <source>
        <strain evidence="3">T-177</strain>
    </source>
</reference>
<sequence>MISYTSLVLFFGGLFVVLSAIVQHVPNFQLISASPIHLTLLAASPCQTRKLMLQSANAQLYLLLLMTMLLLLARDSPPSTPSPNKRTRRPSARALASMDSPDKTKTPKQTSAKTAPPPVLSKEADIELDDSTDEHDSSELDKKPALKDLSIASARQTGSSKAKKGRALGSPIVIDSDEDAKDDISDPIDTTISKSAKRASVSSIKASTNTPDPHKPKLCRPSEVLAKLDSKLSSDKGRKEDKTAISVYSEEQGDLDDDESNTDSEPAHSQDQASVAKASDEEDEGDLFEPRDLLQSSSIGKGLQFNTTGETKAPRASSKDRLGLAETDNSSDKEATPVPSAAPRKDKKPGNGISAKQKVQDAETNAQDMMSDGGDEDESKVDHDVFEPRGKRLGVPIDIVQRKSTAQKDQQKVKAEEARQKKEQALLMAKRTANTARRYEWMDGLLIDDYVKLEPLSYVAALKYSTGSTEFDENKLLRASDMLKDIPKRETQAILHGIRFVKHGRYVNPSRVSASDLVMHGGWLRVADPSITDPSQLPTAIFVSIGACGDCNLHQSTDAYGGCQVKNISLFPLSQEFHSMVALMGKIVGSNKLQGPFAGSKVTFSTRKSSFIAKPGSGGTTGPSIPKGRKMFSGRSPVKNNLDDSFKKPVHHLPDVHLFTDDDDYQEHTGTTTTNYTIAAVGYTVNVWKKDKEPPTLNFYVQWALAFAHNKQVMQDGEEDVDAPCRSERADDPWPLQEDLLPAELGTPVEEGVEWDSDVMNPSRPSKGKGKADEVTWPPSE</sequence>
<gene>
    <name evidence="2" type="ORF">HGRIS_012341</name>
</gene>
<feature type="compositionally biased region" description="Basic and acidic residues" evidence="1">
    <location>
        <begin position="226"/>
        <end position="243"/>
    </location>
</feature>
<evidence type="ECO:0000313" key="2">
    <source>
        <dbReference type="EMBL" id="KAL0946068.1"/>
    </source>
</evidence>
<evidence type="ECO:0000313" key="3">
    <source>
        <dbReference type="Proteomes" id="UP001556367"/>
    </source>
</evidence>
<feature type="compositionally biased region" description="Polar residues" evidence="1">
    <location>
        <begin position="263"/>
        <end position="273"/>
    </location>
</feature>
<dbReference type="EMBL" id="JASNQZ010000015">
    <property type="protein sequence ID" value="KAL0946068.1"/>
    <property type="molecule type" value="Genomic_DNA"/>
</dbReference>
<organism evidence="2 3">
    <name type="scientific">Hohenbuehelia grisea</name>
    <dbReference type="NCBI Taxonomy" id="104357"/>
    <lineage>
        <taxon>Eukaryota</taxon>
        <taxon>Fungi</taxon>
        <taxon>Dikarya</taxon>
        <taxon>Basidiomycota</taxon>
        <taxon>Agaricomycotina</taxon>
        <taxon>Agaricomycetes</taxon>
        <taxon>Agaricomycetidae</taxon>
        <taxon>Agaricales</taxon>
        <taxon>Pleurotineae</taxon>
        <taxon>Pleurotaceae</taxon>
        <taxon>Hohenbuehelia</taxon>
    </lineage>
</organism>
<comment type="caution">
    <text evidence="2">The sequence shown here is derived from an EMBL/GenBank/DDBJ whole genome shotgun (WGS) entry which is preliminary data.</text>
</comment>
<feature type="region of interest" description="Disordered" evidence="1">
    <location>
        <begin position="715"/>
        <end position="781"/>
    </location>
</feature>
<evidence type="ECO:0000256" key="1">
    <source>
        <dbReference type="SAM" id="MobiDB-lite"/>
    </source>
</evidence>
<feature type="compositionally biased region" description="Basic and acidic residues" evidence="1">
    <location>
        <begin position="134"/>
        <end position="146"/>
    </location>
</feature>
<accession>A0ABR3IS02</accession>
<feature type="compositionally biased region" description="Acidic residues" evidence="1">
    <location>
        <begin position="251"/>
        <end position="262"/>
    </location>
</feature>
<feature type="compositionally biased region" description="Polar residues" evidence="1">
    <location>
        <begin position="200"/>
        <end position="211"/>
    </location>
</feature>
<name>A0ABR3IS02_9AGAR</name>
<feature type="region of interest" description="Disordered" evidence="1">
    <location>
        <begin position="75"/>
        <end position="382"/>
    </location>
</feature>
<keyword evidence="3" id="KW-1185">Reference proteome</keyword>
<feature type="compositionally biased region" description="Polar residues" evidence="1">
    <location>
        <begin position="294"/>
        <end position="310"/>
    </location>
</feature>
<proteinExistence type="predicted"/>